<organism evidence="2 3">
    <name type="scientific">Pyrococcus furiosus (strain ATCC 43587 / DSM 3638 / JCM 8422 / Vc1)</name>
    <dbReference type="NCBI Taxonomy" id="186497"/>
    <lineage>
        <taxon>Archaea</taxon>
        <taxon>Methanobacteriati</taxon>
        <taxon>Methanobacteriota</taxon>
        <taxon>Thermococci</taxon>
        <taxon>Thermococcales</taxon>
        <taxon>Thermococcaceae</taxon>
        <taxon>Pyrococcus</taxon>
    </lineage>
</organism>
<dbReference type="PhylomeDB" id="Q8U1T2"/>
<sequence>MAEIENLQKRPLASLSWPLETLVLVQKLLLAMGGLLNMFSWTGHPFVDGGLAALLLYSEKTRPEELTQEDIEKAIKFASELYARKDWSSSYLHALLFPNSGLLMANPSMAKKRTPENIAKNLESLLNEKEDPNAPICEICGRRHSRSKPVYRSEFPLIGSGGVPNYFPSGKEGANICSHCLFLVQFLPLILYRLRRLLLIHTYPPELMLELHREALKDVRLTKLVSSGRGYQRPENFLFTLLTEVTIKTEREELWENASITLYYFTNPNRERPKMMIIHVPSSVTRFVAHAARHDLSGWKRIVAMGWKKGSDEKSSPNEVYLKLLNGESILPYFINVAKRRTNASWDLLSFYCTEVLGLDEKALEFIKEVGDRIVETLKELPDNKLSARVRELERAEKLYQFEAFFVNLEKLRQRLGLKDPLLTFDEFARVLTIYGEDLEISWRTVRNLLLFRIYEKLHDRLAKIEASEEAEFYGAGEEVEE</sequence>
<dbReference type="PaxDb" id="186497-PF1123"/>
<gene>
    <name evidence="2" type="ordered locus">PF1123</name>
</gene>
<reference evidence="2 3" key="1">
    <citation type="journal article" date="1999" name="Genetics">
        <title>Divergence of the hyperthermophilic archaea Pyrococcus furiosus and P. horikoshii inferred from complete genomic sequences.</title>
        <authorList>
            <person name="Maeder D.L."/>
            <person name="Weiss R.B."/>
            <person name="Dunn D.M."/>
            <person name="Cherry J.L."/>
            <person name="Gonzalez J.M."/>
            <person name="DiRuggiero J."/>
            <person name="Robb F.T."/>
        </authorList>
    </citation>
    <scope>NUCLEOTIDE SEQUENCE [LARGE SCALE GENOMIC DNA]</scope>
    <source>
        <strain evidence="3">ATCC 43587 / DSM 3638 / JCM 8422 / Vc1</strain>
    </source>
</reference>
<proteinExistence type="predicted"/>
<dbReference type="eggNOG" id="arCOG05269">
    <property type="taxonomic scope" value="Archaea"/>
</dbReference>
<dbReference type="AlphaFoldDB" id="Q8U1T2"/>
<keyword evidence="3" id="KW-1185">Reference proteome</keyword>
<feature type="domain" description="CRISPR-associated protein CXXC-CXXC" evidence="1">
    <location>
        <begin position="132"/>
        <end position="191"/>
    </location>
</feature>
<dbReference type="KEGG" id="pfu:PF1123"/>
<dbReference type="EMBL" id="AE009950">
    <property type="protein sequence ID" value="AAL81247.1"/>
    <property type="molecule type" value="Genomic_DNA"/>
</dbReference>
<protein>
    <recommendedName>
        <fullName evidence="1">CRISPR-associated protein CXXC-CXXC domain-containing protein</fullName>
    </recommendedName>
</protein>
<evidence type="ECO:0000313" key="3">
    <source>
        <dbReference type="Proteomes" id="UP000001013"/>
    </source>
</evidence>
<dbReference type="PATRIC" id="fig|186497.12.peg.1184"/>
<evidence type="ECO:0000259" key="1">
    <source>
        <dbReference type="Pfam" id="PF09706"/>
    </source>
</evidence>
<evidence type="ECO:0000313" key="2">
    <source>
        <dbReference type="EMBL" id="AAL81247.1"/>
    </source>
</evidence>
<dbReference type="InterPro" id="IPR019121">
    <property type="entry name" value="CRISPR-assoc_CXXC-CXXC_dom"/>
</dbReference>
<dbReference type="CDD" id="cd09665">
    <property type="entry name" value="Cas8a1_I-A"/>
    <property type="match status" value="1"/>
</dbReference>
<name>Q8U1T2_PYRFU</name>
<dbReference type="Pfam" id="PF09706">
    <property type="entry name" value="Cas_CXXC_CXXC"/>
    <property type="match status" value="1"/>
</dbReference>
<dbReference type="HOGENOM" id="CLU_032781_0_0_2"/>
<dbReference type="InterPro" id="IPR010180">
    <property type="entry name" value="CRISPR-assoc_prot_CXXC-CXXC"/>
</dbReference>
<accession>Q8U1T2</accession>
<dbReference type="NCBIfam" id="TIGR01908">
    <property type="entry name" value="cas_CXXC_CXXC"/>
    <property type="match status" value="1"/>
</dbReference>
<dbReference type="STRING" id="186497.PF1123"/>
<dbReference type="Proteomes" id="UP000001013">
    <property type="component" value="Chromosome"/>
</dbReference>